<dbReference type="KEGG" id="aser:Asera_64660"/>
<feature type="domain" description="ABC transporter" evidence="6">
    <location>
        <begin position="35"/>
        <end position="265"/>
    </location>
</feature>
<accession>A0A810LEH4</accession>
<dbReference type="GO" id="GO:0005524">
    <property type="term" value="F:ATP binding"/>
    <property type="evidence" value="ECO:0007669"/>
    <property type="project" value="UniProtKB-KW"/>
</dbReference>
<evidence type="ECO:0000256" key="4">
    <source>
        <dbReference type="ARBA" id="ARBA00022840"/>
    </source>
</evidence>
<evidence type="ECO:0000256" key="5">
    <source>
        <dbReference type="ARBA" id="ARBA00023251"/>
    </source>
</evidence>
<dbReference type="SUPFAM" id="SSF52540">
    <property type="entry name" value="P-loop containing nucleoside triphosphate hydrolases"/>
    <property type="match status" value="1"/>
</dbReference>
<dbReference type="SMART" id="SM00382">
    <property type="entry name" value="AAA"/>
    <property type="match status" value="1"/>
</dbReference>
<organism evidence="7 8">
    <name type="scientific">Actinocatenispora sera</name>
    <dbReference type="NCBI Taxonomy" id="390989"/>
    <lineage>
        <taxon>Bacteria</taxon>
        <taxon>Bacillati</taxon>
        <taxon>Actinomycetota</taxon>
        <taxon>Actinomycetes</taxon>
        <taxon>Micromonosporales</taxon>
        <taxon>Micromonosporaceae</taxon>
        <taxon>Actinocatenispora</taxon>
    </lineage>
</organism>
<dbReference type="GO" id="GO:0005886">
    <property type="term" value="C:plasma membrane"/>
    <property type="evidence" value="ECO:0007669"/>
    <property type="project" value="UniProtKB-SubCell"/>
</dbReference>
<evidence type="ECO:0000256" key="1">
    <source>
        <dbReference type="ARBA" id="ARBA00004202"/>
    </source>
</evidence>
<dbReference type="InterPro" id="IPR003439">
    <property type="entry name" value="ABC_transporter-like_ATP-bd"/>
</dbReference>
<dbReference type="PROSITE" id="PS50893">
    <property type="entry name" value="ABC_TRANSPORTER_2"/>
    <property type="match status" value="1"/>
</dbReference>
<keyword evidence="2" id="KW-0813">Transport</keyword>
<keyword evidence="3" id="KW-0547">Nucleotide-binding</keyword>
<evidence type="ECO:0000313" key="7">
    <source>
        <dbReference type="EMBL" id="BCJ32358.1"/>
    </source>
</evidence>
<keyword evidence="8" id="KW-1185">Reference proteome</keyword>
<dbReference type="PANTHER" id="PTHR42711">
    <property type="entry name" value="ABC TRANSPORTER ATP-BINDING PROTEIN"/>
    <property type="match status" value="1"/>
</dbReference>
<reference evidence="7" key="1">
    <citation type="submission" date="2020-08" db="EMBL/GenBank/DDBJ databases">
        <title>Whole genome shotgun sequence of Actinocatenispora sera NBRC 101916.</title>
        <authorList>
            <person name="Komaki H."/>
            <person name="Tamura T."/>
        </authorList>
    </citation>
    <scope>NUCLEOTIDE SEQUENCE</scope>
    <source>
        <strain evidence="7">NBRC 101916</strain>
    </source>
</reference>
<dbReference type="GO" id="GO:0046677">
    <property type="term" value="P:response to antibiotic"/>
    <property type="evidence" value="ECO:0007669"/>
    <property type="project" value="UniProtKB-KW"/>
</dbReference>
<dbReference type="InterPro" id="IPR003593">
    <property type="entry name" value="AAA+_ATPase"/>
</dbReference>
<protein>
    <submittedName>
        <fullName evidence="7">Daunorubicin resistance protein DrrA family ABC transporter ATP-binding protein</fullName>
    </submittedName>
</protein>
<keyword evidence="4 7" id="KW-0067">ATP-binding</keyword>
<dbReference type="EMBL" id="AP023354">
    <property type="protein sequence ID" value="BCJ32358.1"/>
    <property type="molecule type" value="Genomic_DNA"/>
</dbReference>
<dbReference type="InterPro" id="IPR027417">
    <property type="entry name" value="P-loop_NTPase"/>
</dbReference>
<dbReference type="InterPro" id="IPR050763">
    <property type="entry name" value="ABC_transporter_ATP-binding"/>
</dbReference>
<evidence type="ECO:0000313" key="8">
    <source>
        <dbReference type="Proteomes" id="UP000680750"/>
    </source>
</evidence>
<comment type="subcellular location">
    <subcellularLocation>
        <location evidence="1">Cell membrane</location>
        <topology evidence="1">Peripheral membrane protein</topology>
    </subcellularLocation>
</comment>
<keyword evidence="5" id="KW-0046">Antibiotic resistance</keyword>
<gene>
    <name evidence="7" type="ORF">Asera_64660</name>
</gene>
<dbReference type="Pfam" id="PF00005">
    <property type="entry name" value="ABC_tran"/>
    <property type="match status" value="1"/>
</dbReference>
<evidence type="ECO:0000256" key="2">
    <source>
        <dbReference type="ARBA" id="ARBA00022448"/>
    </source>
</evidence>
<name>A0A810LEH4_9ACTN</name>
<evidence type="ECO:0000256" key="3">
    <source>
        <dbReference type="ARBA" id="ARBA00022741"/>
    </source>
</evidence>
<dbReference type="Proteomes" id="UP000680750">
    <property type="component" value="Chromosome"/>
</dbReference>
<evidence type="ECO:0000259" key="6">
    <source>
        <dbReference type="PROSITE" id="PS50893"/>
    </source>
</evidence>
<proteinExistence type="predicted"/>
<dbReference type="GO" id="GO:0016887">
    <property type="term" value="F:ATP hydrolysis activity"/>
    <property type="evidence" value="ECO:0007669"/>
    <property type="project" value="InterPro"/>
</dbReference>
<sequence>MAVAQPCAGTPSLRYRLPRAARTMDGSSMRQSLAIEVTDLVKYYGQHRAVAGVSFDVADGEIFALLGRNGAGKSTTMKMLSTLMLPSGGRARVAGYDTVKAPREVRHRIGFVFQESTLDPGLTVLENLRFHATLYGTPRRQLDERIEYALLLLGLEPHAKALVARLSGGLARRLEIVRALLHKPKILFLDEPSLGLDPPTRTRLWQEIRHLRDRDGLTVLMTTHYMDEVENVDRLAIVNAGELVAIDTPSRLKSAVGLDRIRLSTTNNALALHQLVAAGVPAWAEGEMIVCCVPDAERGIGRLLGHIDVPATSVSVQRPSLDDVFVHFTEQAMAREAAESATTHRRRVHS</sequence>
<dbReference type="OrthoDB" id="9804819at2"/>
<dbReference type="AlphaFoldDB" id="A0A810LEH4"/>
<dbReference type="Gene3D" id="3.40.50.300">
    <property type="entry name" value="P-loop containing nucleotide triphosphate hydrolases"/>
    <property type="match status" value="1"/>
</dbReference>
<dbReference type="PANTHER" id="PTHR42711:SF18">
    <property type="entry name" value="ABC TRANSPORTER, ATP-BINDING PROTEIN"/>
    <property type="match status" value="1"/>
</dbReference>